<feature type="modified residue" description="4-aspartylphosphate" evidence="3">
    <location>
        <position position="51"/>
    </location>
</feature>
<organism evidence="6 7">
    <name type="scientific">Pendulispora brunnea</name>
    <dbReference type="NCBI Taxonomy" id="2905690"/>
    <lineage>
        <taxon>Bacteria</taxon>
        <taxon>Pseudomonadati</taxon>
        <taxon>Myxococcota</taxon>
        <taxon>Myxococcia</taxon>
        <taxon>Myxococcales</taxon>
        <taxon>Sorangiineae</taxon>
        <taxon>Pendulisporaceae</taxon>
        <taxon>Pendulispora</taxon>
    </lineage>
</organism>
<keyword evidence="6" id="KW-0548">Nucleotidyltransferase</keyword>
<dbReference type="GO" id="GO:0052621">
    <property type="term" value="F:diguanylate cyclase activity"/>
    <property type="evidence" value="ECO:0007669"/>
    <property type="project" value="UniProtKB-EC"/>
</dbReference>
<dbReference type="InterPro" id="IPR001789">
    <property type="entry name" value="Sig_transdc_resp-reg_receiver"/>
</dbReference>
<dbReference type="InterPro" id="IPR000160">
    <property type="entry name" value="GGDEF_dom"/>
</dbReference>
<evidence type="ECO:0000256" key="1">
    <source>
        <dbReference type="ARBA" id="ARBA00012528"/>
    </source>
</evidence>
<dbReference type="Proteomes" id="UP001379533">
    <property type="component" value="Chromosome"/>
</dbReference>
<reference evidence="6 7" key="1">
    <citation type="submission" date="2021-12" db="EMBL/GenBank/DDBJ databases">
        <title>Discovery of the Pendulisporaceae a myxobacterial family with distinct sporulation behavior and unique specialized metabolism.</title>
        <authorList>
            <person name="Garcia R."/>
            <person name="Popoff A."/>
            <person name="Bader C.D."/>
            <person name="Loehr J."/>
            <person name="Walesch S."/>
            <person name="Walt C."/>
            <person name="Boldt J."/>
            <person name="Bunk B."/>
            <person name="Haeckl F.J.F.P.J."/>
            <person name="Gunesch A.P."/>
            <person name="Birkelbach J."/>
            <person name="Nuebel U."/>
            <person name="Pietschmann T."/>
            <person name="Bach T."/>
            <person name="Mueller R."/>
        </authorList>
    </citation>
    <scope>NUCLEOTIDE SEQUENCE [LARGE SCALE GENOMIC DNA]</scope>
    <source>
        <strain evidence="6 7">MSr12523</strain>
    </source>
</reference>
<dbReference type="Pfam" id="PF00072">
    <property type="entry name" value="Response_reg"/>
    <property type="match status" value="1"/>
</dbReference>
<dbReference type="RefSeq" id="WP_394842343.1">
    <property type="nucleotide sequence ID" value="NZ_CP089982.1"/>
</dbReference>
<dbReference type="InterPro" id="IPR050469">
    <property type="entry name" value="Diguanylate_Cyclase"/>
</dbReference>
<dbReference type="SUPFAM" id="SSF52172">
    <property type="entry name" value="CheY-like"/>
    <property type="match status" value="1"/>
</dbReference>
<dbReference type="InterPro" id="IPR043128">
    <property type="entry name" value="Rev_trsase/Diguanyl_cyclase"/>
</dbReference>
<proteinExistence type="predicted"/>
<dbReference type="SMART" id="SM00267">
    <property type="entry name" value="GGDEF"/>
    <property type="match status" value="1"/>
</dbReference>
<dbReference type="PROSITE" id="PS50887">
    <property type="entry name" value="GGDEF"/>
    <property type="match status" value="1"/>
</dbReference>
<feature type="domain" description="Response regulatory" evidence="4">
    <location>
        <begin position="2"/>
        <end position="119"/>
    </location>
</feature>
<keyword evidence="6" id="KW-0808">Transferase</keyword>
<gene>
    <name evidence="6" type="ORF">LZC95_35375</name>
</gene>
<evidence type="ECO:0000256" key="3">
    <source>
        <dbReference type="PROSITE-ProRule" id="PRU00169"/>
    </source>
</evidence>
<dbReference type="InterPro" id="IPR029787">
    <property type="entry name" value="Nucleotide_cyclase"/>
</dbReference>
<evidence type="ECO:0000313" key="7">
    <source>
        <dbReference type="Proteomes" id="UP001379533"/>
    </source>
</evidence>
<evidence type="ECO:0000256" key="2">
    <source>
        <dbReference type="ARBA" id="ARBA00034247"/>
    </source>
</evidence>
<dbReference type="CDD" id="cd01949">
    <property type="entry name" value="GGDEF"/>
    <property type="match status" value="1"/>
</dbReference>
<evidence type="ECO:0000259" key="4">
    <source>
        <dbReference type="PROSITE" id="PS50110"/>
    </source>
</evidence>
<name>A0ABZ2K2F0_9BACT</name>
<accession>A0ABZ2K2F0</accession>
<dbReference type="EC" id="2.7.7.65" evidence="1"/>
<dbReference type="SMART" id="SM00448">
    <property type="entry name" value="REC"/>
    <property type="match status" value="1"/>
</dbReference>
<evidence type="ECO:0000313" key="6">
    <source>
        <dbReference type="EMBL" id="WXA91720.1"/>
    </source>
</evidence>
<keyword evidence="7" id="KW-1185">Reference proteome</keyword>
<dbReference type="InterPro" id="IPR011006">
    <property type="entry name" value="CheY-like_superfamily"/>
</dbReference>
<feature type="domain" description="GGDEF" evidence="5">
    <location>
        <begin position="169"/>
        <end position="303"/>
    </location>
</feature>
<dbReference type="Gene3D" id="3.30.70.270">
    <property type="match status" value="1"/>
</dbReference>
<dbReference type="CDD" id="cd17546">
    <property type="entry name" value="REC_hyHK_CKI1_RcsC-like"/>
    <property type="match status" value="1"/>
</dbReference>
<keyword evidence="3" id="KW-0597">Phosphoprotein</keyword>
<dbReference type="PANTHER" id="PTHR45138">
    <property type="entry name" value="REGULATORY COMPONENTS OF SENSORY TRANSDUCTION SYSTEM"/>
    <property type="match status" value="1"/>
</dbReference>
<dbReference type="SUPFAM" id="SSF55073">
    <property type="entry name" value="Nucleotide cyclase"/>
    <property type="match status" value="1"/>
</dbReference>
<dbReference type="PANTHER" id="PTHR45138:SF9">
    <property type="entry name" value="DIGUANYLATE CYCLASE DGCM-RELATED"/>
    <property type="match status" value="1"/>
</dbReference>
<protein>
    <recommendedName>
        <fullName evidence="1">diguanylate cyclase</fullName>
        <ecNumber evidence="1">2.7.7.65</ecNumber>
    </recommendedName>
</protein>
<dbReference type="NCBIfam" id="TIGR00254">
    <property type="entry name" value="GGDEF"/>
    <property type="match status" value="1"/>
</dbReference>
<comment type="catalytic activity">
    <reaction evidence="2">
        <text>2 GTP = 3',3'-c-di-GMP + 2 diphosphate</text>
        <dbReference type="Rhea" id="RHEA:24898"/>
        <dbReference type="ChEBI" id="CHEBI:33019"/>
        <dbReference type="ChEBI" id="CHEBI:37565"/>
        <dbReference type="ChEBI" id="CHEBI:58805"/>
        <dbReference type="EC" id="2.7.7.65"/>
    </reaction>
</comment>
<dbReference type="Pfam" id="PF00990">
    <property type="entry name" value="GGDEF"/>
    <property type="match status" value="1"/>
</dbReference>
<sequence>MTVLVVDDQSAVRDALCEMVEALGYHCLAACNGEEAWRILQTEHVDVVLSDWQMPRMNGVELCQRIRNAENGNHYTYFILLTGLSDKEHFLRAMEAGADGCYEKCSNLNEIRAYLGSAERLVNLHRRLERESQTSLRAARTDPLTQLGNRLRLDEDLATVWSRTKRYRSTCAMAIVDVDEFKSYNDQFGHLAGDAVLQRIAQTIRRNVRDVDGVYRYGGEEFLVLLPEQALRQAVRAMNRVRKTIEQLSILNTSARRIVSVSIGVAELDPSVDASIDAWLARADAALYRAKALGRNRVEIAPSRPR</sequence>
<dbReference type="Gene3D" id="3.40.50.2300">
    <property type="match status" value="1"/>
</dbReference>
<dbReference type="PROSITE" id="PS50110">
    <property type="entry name" value="RESPONSE_REGULATORY"/>
    <property type="match status" value="1"/>
</dbReference>
<evidence type="ECO:0000259" key="5">
    <source>
        <dbReference type="PROSITE" id="PS50887"/>
    </source>
</evidence>
<dbReference type="EMBL" id="CP089982">
    <property type="protein sequence ID" value="WXA91720.1"/>
    <property type="molecule type" value="Genomic_DNA"/>
</dbReference>